<comment type="caution">
    <text evidence="1">The sequence shown here is derived from an EMBL/GenBank/DDBJ whole genome shotgun (WGS) entry which is preliminary data.</text>
</comment>
<name>A0A392Q0H0_9FABA</name>
<dbReference type="Proteomes" id="UP000265520">
    <property type="component" value="Unassembled WGS sequence"/>
</dbReference>
<protein>
    <submittedName>
        <fullName evidence="1">TraB domain-containing protein-like</fullName>
    </submittedName>
</protein>
<proteinExistence type="predicted"/>
<keyword evidence="2" id="KW-1185">Reference proteome</keyword>
<evidence type="ECO:0000313" key="1">
    <source>
        <dbReference type="EMBL" id="MCI17574.1"/>
    </source>
</evidence>
<reference evidence="1 2" key="1">
    <citation type="journal article" date="2018" name="Front. Plant Sci.">
        <title>Red Clover (Trifolium pratense) and Zigzag Clover (T. medium) - A Picture of Genomic Similarities and Differences.</title>
        <authorList>
            <person name="Dluhosova J."/>
            <person name="Istvanek J."/>
            <person name="Nedelnik J."/>
            <person name="Repkova J."/>
        </authorList>
    </citation>
    <scope>NUCLEOTIDE SEQUENCE [LARGE SCALE GENOMIC DNA]</scope>
    <source>
        <strain evidence="2">cv. 10/8</strain>
        <tissue evidence="1">Leaf</tissue>
    </source>
</reference>
<dbReference type="AlphaFoldDB" id="A0A392Q0H0"/>
<sequence length="44" mass="4850">MSPERRRVELPKELSKDVIVLSCDSTAKGGVCDIYVVGTNHMSK</sequence>
<feature type="non-terminal residue" evidence="1">
    <location>
        <position position="44"/>
    </location>
</feature>
<evidence type="ECO:0000313" key="2">
    <source>
        <dbReference type="Proteomes" id="UP000265520"/>
    </source>
</evidence>
<accession>A0A392Q0H0</accession>
<dbReference type="EMBL" id="LXQA010106068">
    <property type="protein sequence ID" value="MCI17574.1"/>
    <property type="molecule type" value="Genomic_DNA"/>
</dbReference>
<organism evidence="1 2">
    <name type="scientific">Trifolium medium</name>
    <dbReference type="NCBI Taxonomy" id="97028"/>
    <lineage>
        <taxon>Eukaryota</taxon>
        <taxon>Viridiplantae</taxon>
        <taxon>Streptophyta</taxon>
        <taxon>Embryophyta</taxon>
        <taxon>Tracheophyta</taxon>
        <taxon>Spermatophyta</taxon>
        <taxon>Magnoliopsida</taxon>
        <taxon>eudicotyledons</taxon>
        <taxon>Gunneridae</taxon>
        <taxon>Pentapetalae</taxon>
        <taxon>rosids</taxon>
        <taxon>fabids</taxon>
        <taxon>Fabales</taxon>
        <taxon>Fabaceae</taxon>
        <taxon>Papilionoideae</taxon>
        <taxon>50 kb inversion clade</taxon>
        <taxon>NPAAA clade</taxon>
        <taxon>Hologalegina</taxon>
        <taxon>IRL clade</taxon>
        <taxon>Trifolieae</taxon>
        <taxon>Trifolium</taxon>
    </lineage>
</organism>